<evidence type="ECO:0000313" key="5">
    <source>
        <dbReference type="Proteomes" id="UP000321080"/>
    </source>
</evidence>
<dbReference type="Proteomes" id="UP000321080">
    <property type="component" value="Unassembled WGS sequence"/>
</dbReference>
<dbReference type="InterPro" id="IPR050738">
    <property type="entry name" value="Sulfatase"/>
</dbReference>
<comment type="similarity">
    <text evidence="1">Belongs to the sulfatase family.</text>
</comment>
<keyword evidence="5" id="KW-1185">Reference proteome</keyword>
<name>A0A5C7GLB9_9FLAO</name>
<gene>
    <name evidence="4" type="ORF">FUA22_04260</name>
</gene>
<dbReference type="EMBL" id="VRKQ01000008">
    <property type="protein sequence ID" value="TXG39100.1"/>
    <property type="molecule type" value="Genomic_DNA"/>
</dbReference>
<evidence type="ECO:0000256" key="1">
    <source>
        <dbReference type="ARBA" id="ARBA00008779"/>
    </source>
</evidence>
<evidence type="ECO:0000256" key="2">
    <source>
        <dbReference type="ARBA" id="ARBA00022801"/>
    </source>
</evidence>
<dbReference type="PANTHER" id="PTHR42693:SF53">
    <property type="entry name" value="ENDO-4-O-SULFATASE"/>
    <property type="match status" value="1"/>
</dbReference>
<organism evidence="4 5">
    <name type="scientific">Seonamhaeicola maritimus</name>
    <dbReference type="NCBI Taxonomy" id="2591822"/>
    <lineage>
        <taxon>Bacteria</taxon>
        <taxon>Pseudomonadati</taxon>
        <taxon>Bacteroidota</taxon>
        <taxon>Flavobacteriia</taxon>
        <taxon>Flavobacteriales</taxon>
        <taxon>Flavobacteriaceae</taxon>
    </lineage>
</organism>
<dbReference type="RefSeq" id="WP_147766579.1">
    <property type="nucleotide sequence ID" value="NZ_VRKQ01000008.1"/>
</dbReference>
<keyword evidence="2" id="KW-0378">Hydrolase</keyword>
<dbReference type="InterPro" id="IPR000917">
    <property type="entry name" value="Sulfatase_N"/>
</dbReference>
<dbReference type="AlphaFoldDB" id="A0A5C7GLB9"/>
<evidence type="ECO:0000313" key="4">
    <source>
        <dbReference type="EMBL" id="TXG39100.1"/>
    </source>
</evidence>
<dbReference type="SUPFAM" id="SSF53649">
    <property type="entry name" value="Alkaline phosphatase-like"/>
    <property type="match status" value="1"/>
</dbReference>
<dbReference type="GO" id="GO:0004065">
    <property type="term" value="F:arylsulfatase activity"/>
    <property type="evidence" value="ECO:0007669"/>
    <property type="project" value="TreeGrafter"/>
</dbReference>
<proteinExistence type="inferred from homology"/>
<comment type="caution">
    <text evidence="4">The sequence shown here is derived from an EMBL/GenBank/DDBJ whole genome shotgun (WGS) entry which is preliminary data.</text>
</comment>
<evidence type="ECO:0000259" key="3">
    <source>
        <dbReference type="Pfam" id="PF00884"/>
    </source>
</evidence>
<dbReference type="Pfam" id="PF00884">
    <property type="entry name" value="Sulfatase"/>
    <property type="match status" value="1"/>
</dbReference>
<dbReference type="Gene3D" id="3.40.720.10">
    <property type="entry name" value="Alkaline Phosphatase, subunit A"/>
    <property type="match status" value="1"/>
</dbReference>
<accession>A0A5C7GLB9</accession>
<dbReference type="InterPro" id="IPR017850">
    <property type="entry name" value="Alkaline_phosphatase_core_sf"/>
</dbReference>
<dbReference type="OrthoDB" id="9789742at2"/>
<dbReference type="CDD" id="cd16027">
    <property type="entry name" value="SGSH"/>
    <property type="match status" value="1"/>
</dbReference>
<feature type="domain" description="Sulfatase N-terminal" evidence="3">
    <location>
        <begin position="30"/>
        <end position="310"/>
    </location>
</feature>
<reference evidence="4 5" key="1">
    <citation type="submission" date="2019-08" db="EMBL/GenBank/DDBJ databases">
        <title>Seonamhaeicola sediminis sp. nov., isolated from marine sediment.</title>
        <authorList>
            <person name="Cao W.R."/>
        </authorList>
    </citation>
    <scope>NUCLEOTIDE SEQUENCE [LARGE SCALE GENOMIC DNA]</scope>
    <source>
        <strain evidence="4 5">1505</strain>
    </source>
</reference>
<sequence length="498" mass="57624">MKKSLVIIILALSLNCCKEKTEVERKTVKPNIIWLMAEDISLDLECYGMPAVKTPMLNKMAREGVKFNNCFVTNSICSPSRSAMMIGTHQVKTNTHHHRSNRDVPLDNQFTPFTQLLRENGYTTILGNHGVYNKGRKIDVNFKHKALGEWDGKTKFGLFDKYDTFEKDDQPFFAQIQLQITHRGDWWNEIREKSEHPVNPEEVVLPDFMADHPTVRLDWAKYLDQIEYMDNEVAMIFKELEDKGMADNTIVVFIGDNGRCNIKGKGYLHDPGLHIPLIVYYPEQFKGGQVRDDVVSATDITATILDFAGIDTPSFMTGKPIFKNDFDREYVFAARDLWDEIDEKSRAITSGEWKYIRNDKPDTPFDSHQAYLEFYRPAVHVMRTLNEEDKLNDAQKFFFESTKPKEELYNLKDDPLEINNLVNNADYQSVLEDLRAKTIGFEDDFVPVSNVYNPVHPISVDALDWVKTERPILYQDMLDGVEIGFKKVVNEYKKSQKK</sequence>
<dbReference type="PANTHER" id="PTHR42693">
    <property type="entry name" value="ARYLSULFATASE FAMILY MEMBER"/>
    <property type="match status" value="1"/>
</dbReference>
<protein>
    <submittedName>
        <fullName evidence="4">Sulfatase</fullName>
    </submittedName>
</protein>